<sequence length="2060" mass="232316">MDNVSIASDPLPQLFQQHLSPNSPPVGSAIGILTRFYPRLSQHVILWSDIALVFTNAQYVSHKGLLVPFLTDGDLNALPQKMILYHPGVILKVIVAMHAEHTQEEPTTQSSSNPGLYHSIDTAHGNALPVTNIAVGTESWSSDVTHIDIDPSLPQDCDKDKGSSTPVTASENQSSSQELTVHIRQDLRCSSMATSSKWKYVRPVREKPELQRVEENQRAQENETQLVEVIHDLVREVQAMRQQCQDLSRHALDRFAADENRVQTLITQTYELHEYPVPRLFIILPKEGRKRDISRNLVSKTFRLHFLCECGAHTGYETDGSPHKIHLANHDGYDIIKQSEFINKYGPYLLMMLRMVKFSLIAAEAAVPALQHFKAVQGLDRIASLLRITSRTFSALLDESISFVKDQSVNNEDIVVASTHPVDLNNLLGLKGPQLRQLESFLKLNDRSHVLGNLYRIATKSGHIKWVCKDHYQGLSSPSAIKELGAFTKAVKGTFIEEEGMVRVGLDSETRAEEFYGMMVRARCIHELRVALDWTVTRDHLQDLYEAVTDSNIVRLEVSGCGQAEDTLTINDSLFQPLLDLMANGKIHTMVLERVYHRDFLYVNESKMGITSRLRELTFRDLSTLEDGRIPTLSRIIKFCPSLIKLSVKSEFAHDILSWIQRDPSCFPRLKTLVAHETGYRHYHLVVGLSRGKIKSIEVIRLSSGSWGFDGLHKLLSCGHITKLGILLDGADAHGARCMEILRCNPKVYEFHFFIPELCASAVDWVISSMRESHAKQQSIPQYQIKIHCDAHPEVVSCTLDFYKSSQIFSISTHIQLTPQGCNMHNLIEFVREYGWSVTRLDFRIRFSSELALALDSSLTKSGSSLKRLLLDPARLTSSEDFACIDRIIGQSKLLTTFSAVLRMDDNNWIAGASWLFGAYREVLTGLIVEGAKGFIWNKKLANLFPSRRELKSLEVLSLKRVDTAKNVELFVKWVANMISNPLPLQTSRSRHLHCKPTSNTPEQVYLKNIELDSINLKENHWKAIFEAIDCTALERLRLFNNRLTSEQLDDLIQCIINSAGGSNMLPLEELNIANNLDSEPWHVSEEALAKLKKKAPQLFESAETSGILLPHIKVPARIEDNSNYHFVLWSDVQKYFPNAKYALNGANAVPFMIDDDFQESRKDVPQGGLSVTTYSHETTFFQALTGPIVDNPGDSLTSMSVDNMLQEMDSWDSASRQMLLSSSRARLGFASDSPRVLPDLGYHLPEPGLHLSQSVLHPRLTPYSTIDLWAPILADSITPSLAGSITPSLADLCAPSLADSITPLMADSTASILPPDLNLSPSESLDYFIVHDILHSESSQNRRVSDAAHKLKRHKHKPKPKINESLADSNVSEVLTNELDAVSERPLETSQYKALALLKGVKSETEFLTQEIDHDSRPLTNEEEAQKRMELLQKTRLYLQQELQVMQKECLDIKRSALLSVADMRRRIAIILGRTDDLQRDSEPRLFIVLPMRNGMSDTADTNPLTKFRLYFLCECSTDTNSEDDDFSQGIHFVKHEGYDIRNPNDFFQKYGPYLLTMLQMVKYGFVAARIRVPVLAHFKQINGIDSIKQTLNITQATIGSLVDDSIAYIKNVVTNIEDVINMPVDSLNIDNQDVLDGVDLRQVRSHLKVNNESSRVLSNLHRIVDSEGHIKWVCVDHYHNIYETSAIEELKTMMVTSHTGQFFEEKGLVDVQLPSSIQAEQFYDVMVKTRCVVDLKVSLQWDPTRDDLQILAKAVTKANIACLRIKKCVGVEGVLNIDHSEAPNKSLFQPILQLMSNGKLQAIDFDWLQNRSFPHVDVSIMKSAPRIRELSVNWITRSIKGYKTTFTAILARCPSLVTLSIKTDFAHDALIFMLGNMSRFSNLKTLKITDTGSFGYSFDFGISDERVQSLNASSFKTRHWELEGMKELLLGGYLTEINLTLDREASEVERHKAIVLHNTKLTEAGLKKDTDIDILRAIVRHNSKLMKAGIRIDGRHVKAIALAIAATGDDHPESEDFEIVRRLGQQIQKWCDAKAKPLASQHPEQMKEPLTFIHYKGK</sequence>
<organism evidence="3 4">
    <name type="scientific">Dissophora globulifera</name>
    <dbReference type="NCBI Taxonomy" id="979702"/>
    <lineage>
        <taxon>Eukaryota</taxon>
        <taxon>Fungi</taxon>
        <taxon>Fungi incertae sedis</taxon>
        <taxon>Mucoromycota</taxon>
        <taxon>Mortierellomycotina</taxon>
        <taxon>Mortierellomycetes</taxon>
        <taxon>Mortierellales</taxon>
        <taxon>Mortierellaceae</taxon>
        <taxon>Dissophora</taxon>
    </lineage>
</organism>
<keyword evidence="4" id="KW-1185">Reference proteome</keyword>
<reference evidence="3" key="1">
    <citation type="journal article" date="2020" name="Fungal Divers.">
        <title>Resolving the Mortierellaceae phylogeny through synthesis of multi-gene phylogenetics and phylogenomics.</title>
        <authorList>
            <person name="Vandepol N."/>
            <person name="Liber J."/>
            <person name="Desiro A."/>
            <person name="Na H."/>
            <person name="Kennedy M."/>
            <person name="Barry K."/>
            <person name="Grigoriev I.V."/>
            <person name="Miller A.N."/>
            <person name="O'Donnell K."/>
            <person name="Stajich J.E."/>
            <person name="Bonito G."/>
        </authorList>
    </citation>
    <scope>NUCLEOTIDE SEQUENCE</scope>
    <source>
        <strain evidence="3">REB-010B</strain>
    </source>
</reference>
<name>A0A9P6RNE2_9FUNG</name>
<feature type="region of interest" description="Disordered" evidence="2">
    <location>
        <begin position="1341"/>
        <end position="1364"/>
    </location>
</feature>
<accession>A0A9P6RNE2</accession>
<evidence type="ECO:0000313" key="3">
    <source>
        <dbReference type="EMBL" id="KAG0323649.1"/>
    </source>
</evidence>
<feature type="compositionally biased region" description="Basic residues" evidence="2">
    <location>
        <begin position="1351"/>
        <end position="1361"/>
    </location>
</feature>
<dbReference type="Gene3D" id="3.80.10.10">
    <property type="entry name" value="Ribonuclease Inhibitor"/>
    <property type="match status" value="1"/>
</dbReference>
<feature type="coiled-coil region" evidence="1">
    <location>
        <begin position="1423"/>
        <end position="1450"/>
    </location>
</feature>
<dbReference type="EMBL" id="JAAAIP010000181">
    <property type="protein sequence ID" value="KAG0323649.1"/>
    <property type="molecule type" value="Genomic_DNA"/>
</dbReference>
<evidence type="ECO:0000313" key="4">
    <source>
        <dbReference type="Proteomes" id="UP000738325"/>
    </source>
</evidence>
<comment type="caution">
    <text evidence="3">The sequence shown here is derived from an EMBL/GenBank/DDBJ whole genome shotgun (WGS) entry which is preliminary data.</text>
</comment>
<evidence type="ECO:0000256" key="1">
    <source>
        <dbReference type="SAM" id="Coils"/>
    </source>
</evidence>
<evidence type="ECO:0000256" key="2">
    <source>
        <dbReference type="SAM" id="MobiDB-lite"/>
    </source>
</evidence>
<dbReference type="SUPFAM" id="SSF52047">
    <property type="entry name" value="RNI-like"/>
    <property type="match status" value="1"/>
</dbReference>
<feature type="region of interest" description="Disordered" evidence="2">
    <location>
        <begin position="146"/>
        <end position="177"/>
    </location>
</feature>
<protein>
    <submittedName>
        <fullName evidence="3">Uncharacterized protein</fullName>
    </submittedName>
</protein>
<dbReference type="OrthoDB" id="2314558at2759"/>
<dbReference type="Proteomes" id="UP000738325">
    <property type="component" value="Unassembled WGS sequence"/>
</dbReference>
<gene>
    <name evidence="3" type="ORF">BGZ99_002634</name>
</gene>
<dbReference type="InterPro" id="IPR032675">
    <property type="entry name" value="LRR_dom_sf"/>
</dbReference>
<feature type="compositionally biased region" description="Polar residues" evidence="2">
    <location>
        <begin position="163"/>
        <end position="177"/>
    </location>
</feature>
<proteinExistence type="predicted"/>
<keyword evidence="1" id="KW-0175">Coiled coil</keyword>